<keyword evidence="5" id="KW-1185">Reference proteome</keyword>
<gene>
    <name evidence="4" type="ORF">ABZ921_07385</name>
</gene>
<evidence type="ECO:0000313" key="5">
    <source>
        <dbReference type="Proteomes" id="UP001551176"/>
    </source>
</evidence>
<evidence type="ECO:0000256" key="1">
    <source>
        <dbReference type="ARBA" id="ARBA00022737"/>
    </source>
</evidence>
<proteinExistence type="predicted"/>
<dbReference type="PROSITE" id="PS50088">
    <property type="entry name" value="ANK_REPEAT"/>
    <property type="match status" value="2"/>
</dbReference>
<dbReference type="Proteomes" id="UP001551176">
    <property type="component" value="Unassembled WGS sequence"/>
</dbReference>
<evidence type="ECO:0000256" key="3">
    <source>
        <dbReference type="PROSITE-ProRule" id="PRU00023"/>
    </source>
</evidence>
<dbReference type="SUPFAM" id="SSF48403">
    <property type="entry name" value="Ankyrin repeat"/>
    <property type="match status" value="1"/>
</dbReference>
<protein>
    <submittedName>
        <fullName evidence="4">Ankyrin repeat domain-containing protein</fullName>
    </submittedName>
</protein>
<dbReference type="PANTHER" id="PTHR24171">
    <property type="entry name" value="ANKYRIN REPEAT DOMAIN-CONTAINING PROTEIN 39-RELATED"/>
    <property type="match status" value="1"/>
</dbReference>
<keyword evidence="2 3" id="KW-0040">ANK repeat</keyword>
<feature type="repeat" description="ANK" evidence="3">
    <location>
        <begin position="76"/>
        <end position="108"/>
    </location>
</feature>
<dbReference type="SMART" id="SM00248">
    <property type="entry name" value="ANK"/>
    <property type="match status" value="3"/>
</dbReference>
<name>A0ABV3BI53_9ACTN</name>
<evidence type="ECO:0000313" key="4">
    <source>
        <dbReference type="EMBL" id="MEU6820435.1"/>
    </source>
</evidence>
<comment type="caution">
    <text evidence="4">The sequence shown here is derived from an EMBL/GenBank/DDBJ whole genome shotgun (WGS) entry which is preliminary data.</text>
</comment>
<keyword evidence="1" id="KW-0677">Repeat</keyword>
<dbReference type="InterPro" id="IPR036770">
    <property type="entry name" value="Ankyrin_rpt-contain_sf"/>
</dbReference>
<dbReference type="Gene3D" id="1.25.40.20">
    <property type="entry name" value="Ankyrin repeat-containing domain"/>
    <property type="match status" value="1"/>
</dbReference>
<accession>A0ABV3BI53</accession>
<dbReference type="RefSeq" id="WP_359345958.1">
    <property type="nucleotide sequence ID" value="NZ_JBEYXV010000003.1"/>
</dbReference>
<organism evidence="4 5">
    <name type="scientific">Streptomyces atriruber</name>
    <dbReference type="NCBI Taxonomy" id="545121"/>
    <lineage>
        <taxon>Bacteria</taxon>
        <taxon>Bacillati</taxon>
        <taxon>Actinomycetota</taxon>
        <taxon>Actinomycetes</taxon>
        <taxon>Kitasatosporales</taxon>
        <taxon>Streptomycetaceae</taxon>
        <taxon>Streptomyces</taxon>
    </lineage>
</organism>
<sequence length="141" mass="14912">MNRRRQKKLTRRLVFAASVGETATVRTLLRSGLDPELPDADGTTALYAASVHGAADTVRVLLRAGALPDTESRYVTEGTPLCGAAAWGHVDTVHELLAHGADPNLREDLGTGNTPLWWARNGAPGPHRETEAVLLAAGAQG</sequence>
<dbReference type="InterPro" id="IPR002110">
    <property type="entry name" value="Ankyrin_rpt"/>
</dbReference>
<dbReference type="PROSITE" id="PS50297">
    <property type="entry name" value="ANK_REP_REGION"/>
    <property type="match status" value="2"/>
</dbReference>
<dbReference type="Pfam" id="PF12796">
    <property type="entry name" value="Ank_2"/>
    <property type="match status" value="1"/>
</dbReference>
<evidence type="ECO:0000256" key="2">
    <source>
        <dbReference type="ARBA" id="ARBA00023043"/>
    </source>
</evidence>
<dbReference type="EMBL" id="JBEYXV010000003">
    <property type="protein sequence ID" value="MEU6820435.1"/>
    <property type="molecule type" value="Genomic_DNA"/>
</dbReference>
<feature type="repeat" description="ANK" evidence="3">
    <location>
        <begin position="41"/>
        <end position="73"/>
    </location>
</feature>
<reference evidence="4 5" key="1">
    <citation type="submission" date="2024-06" db="EMBL/GenBank/DDBJ databases">
        <title>The Natural Products Discovery Center: Release of the First 8490 Sequenced Strains for Exploring Actinobacteria Biosynthetic Diversity.</title>
        <authorList>
            <person name="Kalkreuter E."/>
            <person name="Kautsar S.A."/>
            <person name="Yang D."/>
            <person name="Bader C.D."/>
            <person name="Teijaro C.N."/>
            <person name="Fluegel L."/>
            <person name="Davis C.M."/>
            <person name="Simpson J.R."/>
            <person name="Lauterbach L."/>
            <person name="Steele A.D."/>
            <person name="Gui C."/>
            <person name="Meng S."/>
            <person name="Li G."/>
            <person name="Viehrig K."/>
            <person name="Ye F."/>
            <person name="Su P."/>
            <person name="Kiefer A.F."/>
            <person name="Nichols A."/>
            <person name="Cepeda A.J."/>
            <person name="Yan W."/>
            <person name="Fan B."/>
            <person name="Jiang Y."/>
            <person name="Adhikari A."/>
            <person name="Zheng C.-J."/>
            <person name="Schuster L."/>
            <person name="Cowan T.M."/>
            <person name="Smanski M.J."/>
            <person name="Chevrette M.G."/>
            <person name="De Carvalho L.P.S."/>
            <person name="Shen B."/>
        </authorList>
    </citation>
    <scope>NUCLEOTIDE SEQUENCE [LARGE SCALE GENOMIC DNA]</scope>
    <source>
        <strain evidence="4 5">NPDC046838</strain>
    </source>
</reference>